<dbReference type="Gene3D" id="3.40.50.1820">
    <property type="entry name" value="alpha/beta hydrolase"/>
    <property type="match status" value="1"/>
</dbReference>
<dbReference type="InterPro" id="IPR002925">
    <property type="entry name" value="Dienelactn_hydro"/>
</dbReference>
<dbReference type="AlphaFoldDB" id="A0AA86MEP5"/>
<name>A0AA86MEP5_9BURK</name>
<dbReference type="KEGG" id="lto:RGQ30_17010"/>
<keyword evidence="3" id="KW-1185">Reference proteome</keyword>
<dbReference type="InterPro" id="IPR051049">
    <property type="entry name" value="Dienelactone_hydrolase-like"/>
</dbReference>
<dbReference type="PANTHER" id="PTHR46623">
    <property type="entry name" value="CARBOXYMETHYLENEBUTENOLIDASE-RELATED"/>
    <property type="match status" value="1"/>
</dbReference>
<evidence type="ECO:0000259" key="1">
    <source>
        <dbReference type="Pfam" id="PF01738"/>
    </source>
</evidence>
<proteinExistence type="predicted"/>
<reference evidence="2 3" key="1">
    <citation type="submission" date="2023-10" db="EMBL/GenBank/DDBJ databases">
        <title>Complete Genome Sequence of Limnobacter thiooxidans CS-K2T, Isolated from freshwater lake sediments in Bavaria, Germany.</title>
        <authorList>
            <person name="Naruki M."/>
            <person name="Watanabe A."/>
            <person name="Warashina T."/>
            <person name="Morita T."/>
            <person name="Arakawa K."/>
        </authorList>
    </citation>
    <scope>NUCLEOTIDE SEQUENCE [LARGE SCALE GENOMIC DNA]</scope>
    <source>
        <strain evidence="2 3">CS-K2</strain>
    </source>
</reference>
<keyword evidence="2" id="KW-0378">Hydrolase</keyword>
<protein>
    <submittedName>
        <fullName evidence="2">Dienelactone hydrolase family protein</fullName>
    </submittedName>
</protein>
<dbReference type="Pfam" id="PF01738">
    <property type="entry name" value="DLH"/>
    <property type="match status" value="1"/>
</dbReference>
<dbReference type="InterPro" id="IPR029058">
    <property type="entry name" value="AB_hydrolase_fold"/>
</dbReference>
<dbReference type="GO" id="GO:0016787">
    <property type="term" value="F:hydrolase activity"/>
    <property type="evidence" value="ECO:0007669"/>
    <property type="project" value="UniProtKB-KW"/>
</dbReference>
<dbReference type="EMBL" id="AP028947">
    <property type="protein sequence ID" value="BET26200.1"/>
    <property type="molecule type" value="Genomic_DNA"/>
</dbReference>
<dbReference type="PANTHER" id="PTHR46623:SF6">
    <property type="entry name" value="ALPHA_BETA-HYDROLASES SUPERFAMILY PROTEIN"/>
    <property type="match status" value="1"/>
</dbReference>
<organism evidence="2 3">
    <name type="scientific">Limnobacter thiooxidans</name>
    <dbReference type="NCBI Taxonomy" id="131080"/>
    <lineage>
        <taxon>Bacteria</taxon>
        <taxon>Pseudomonadati</taxon>
        <taxon>Pseudomonadota</taxon>
        <taxon>Betaproteobacteria</taxon>
        <taxon>Burkholderiales</taxon>
        <taxon>Burkholderiaceae</taxon>
        <taxon>Limnobacter</taxon>
    </lineage>
</organism>
<dbReference type="SUPFAM" id="SSF53474">
    <property type="entry name" value="alpha/beta-Hydrolases"/>
    <property type="match status" value="1"/>
</dbReference>
<sequence length="234" mass="25334">MQSQRISINSKDGGQFDAYLSLPPTGTGPGIVLIQEIFGVNQHIRDVADQYASDGFVVLAPDVFWRQEPGVDIGYDEAGFQKGFALMQSMDFPKAVEDICTAAQVLKNRPEVQGKVASLGYCMGGMLSYLTCTTPGAVDASVCYYGGGIHTALDRAPQAKTPMLMHFAEKDGFIPMEAVAQIKAAFASNSDVHIHTYPGVDHGFNCWGRPMYQQKAAALARGRTLEFLSKNLSV</sequence>
<evidence type="ECO:0000313" key="3">
    <source>
        <dbReference type="Proteomes" id="UP001329151"/>
    </source>
</evidence>
<feature type="domain" description="Dienelactone hydrolase" evidence="1">
    <location>
        <begin position="16"/>
        <end position="230"/>
    </location>
</feature>
<dbReference type="RefSeq" id="WP_130556311.1">
    <property type="nucleotide sequence ID" value="NZ_AP028947.1"/>
</dbReference>
<accession>A0AA86MEP5</accession>
<evidence type="ECO:0000313" key="2">
    <source>
        <dbReference type="EMBL" id="BET26200.1"/>
    </source>
</evidence>
<dbReference type="Proteomes" id="UP001329151">
    <property type="component" value="Chromosome"/>
</dbReference>
<gene>
    <name evidence="2" type="ORF">RGQ30_17010</name>
</gene>